<dbReference type="RefSeq" id="WP_067538393.1">
    <property type="nucleotide sequence ID" value="NZ_AP025567.1"/>
</dbReference>
<comment type="caution">
    <text evidence="9">The sequence shown here is derived from an EMBL/GenBank/DDBJ whole genome shotgun (WGS) entry which is preliminary data.</text>
</comment>
<dbReference type="InterPro" id="IPR001463">
    <property type="entry name" value="Na/Ala_symport"/>
</dbReference>
<dbReference type="GO" id="GO:0005283">
    <property type="term" value="F:amino acid:sodium symporter activity"/>
    <property type="evidence" value="ECO:0007669"/>
    <property type="project" value="InterPro"/>
</dbReference>
<keyword evidence="3 8" id="KW-0813">Transport</keyword>
<protein>
    <submittedName>
        <fullName evidence="9">Alanine:cation symporter family protein</fullName>
    </submittedName>
</protein>
<name>A0A415E5I1_9FIRM</name>
<dbReference type="Proteomes" id="UP000284841">
    <property type="component" value="Unassembled WGS sequence"/>
</dbReference>
<dbReference type="PRINTS" id="PR00175">
    <property type="entry name" value="NAALASMPORT"/>
</dbReference>
<accession>A0A415E5I1</accession>
<dbReference type="NCBIfam" id="TIGR00835">
    <property type="entry name" value="agcS"/>
    <property type="match status" value="1"/>
</dbReference>
<feature type="transmembrane region" description="Helical" evidence="8">
    <location>
        <begin position="55"/>
        <end position="79"/>
    </location>
</feature>
<keyword evidence="8" id="KW-0769">Symport</keyword>
<dbReference type="OrthoDB" id="9804874at2"/>
<feature type="transmembrane region" description="Helical" evidence="8">
    <location>
        <begin position="91"/>
        <end position="113"/>
    </location>
</feature>
<proteinExistence type="inferred from homology"/>
<dbReference type="Gene3D" id="1.20.1740.10">
    <property type="entry name" value="Amino acid/polyamine transporter I"/>
    <property type="match status" value="1"/>
</dbReference>
<feature type="transmembrane region" description="Helical" evidence="8">
    <location>
        <begin position="134"/>
        <end position="152"/>
    </location>
</feature>
<evidence type="ECO:0000256" key="4">
    <source>
        <dbReference type="ARBA" id="ARBA00022475"/>
    </source>
</evidence>
<evidence type="ECO:0000256" key="1">
    <source>
        <dbReference type="ARBA" id="ARBA00004651"/>
    </source>
</evidence>
<dbReference type="Pfam" id="PF01235">
    <property type="entry name" value="Na_Ala_symp"/>
    <property type="match status" value="1"/>
</dbReference>
<evidence type="ECO:0000256" key="5">
    <source>
        <dbReference type="ARBA" id="ARBA00022692"/>
    </source>
</evidence>
<feature type="transmembrane region" description="Helical" evidence="8">
    <location>
        <begin position="12"/>
        <end position="34"/>
    </location>
</feature>
<comment type="similarity">
    <text evidence="2 8">Belongs to the alanine or glycine:cation symporter (AGCS) (TC 2.A.25) family.</text>
</comment>
<keyword evidence="7 8" id="KW-0472">Membrane</keyword>
<comment type="subcellular location">
    <subcellularLocation>
        <location evidence="1 8">Cell membrane</location>
        <topology evidence="1 8">Multi-pass membrane protein</topology>
    </subcellularLocation>
</comment>
<feature type="transmembrane region" description="Helical" evidence="8">
    <location>
        <begin position="322"/>
        <end position="342"/>
    </location>
</feature>
<feature type="transmembrane region" description="Helical" evidence="8">
    <location>
        <begin position="290"/>
        <end position="310"/>
    </location>
</feature>
<dbReference type="PANTHER" id="PTHR30330">
    <property type="entry name" value="AGSS FAMILY TRANSPORTER, SODIUM-ALANINE"/>
    <property type="match status" value="1"/>
</dbReference>
<keyword evidence="6 8" id="KW-1133">Transmembrane helix</keyword>
<evidence type="ECO:0000256" key="8">
    <source>
        <dbReference type="RuleBase" id="RU363064"/>
    </source>
</evidence>
<dbReference type="PANTHER" id="PTHR30330:SF7">
    <property type="entry name" value="SODIUM_PROTON-DEPENDENT ALANINE CARRIER PROTEIN YRBD-RELATED"/>
    <property type="match status" value="1"/>
</dbReference>
<dbReference type="GO" id="GO:0005886">
    <property type="term" value="C:plasma membrane"/>
    <property type="evidence" value="ECO:0007669"/>
    <property type="project" value="UniProtKB-SubCell"/>
</dbReference>
<keyword evidence="10" id="KW-1185">Reference proteome</keyword>
<feature type="transmembrane region" description="Helical" evidence="8">
    <location>
        <begin position="391"/>
        <end position="413"/>
    </location>
</feature>
<feature type="transmembrane region" description="Helical" evidence="8">
    <location>
        <begin position="348"/>
        <end position="370"/>
    </location>
</feature>
<feature type="transmembrane region" description="Helical" evidence="8">
    <location>
        <begin position="201"/>
        <end position="222"/>
    </location>
</feature>
<dbReference type="GeneID" id="83004612"/>
<dbReference type="EMBL" id="QRMS01000001">
    <property type="protein sequence ID" value="RHJ89032.1"/>
    <property type="molecule type" value="Genomic_DNA"/>
</dbReference>
<evidence type="ECO:0000256" key="7">
    <source>
        <dbReference type="ARBA" id="ARBA00023136"/>
    </source>
</evidence>
<evidence type="ECO:0000256" key="3">
    <source>
        <dbReference type="ARBA" id="ARBA00022448"/>
    </source>
</evidence>
<keyword evidence="5 8" id="KW-0812">Transmembrane</keyword>
<keyword evidence="4 8" id="KW-1003">Cell membrane</keyword>
<organism evidence="9 10">
    <name type="scientific">Emergencia timonensis</name>
    <dbReference type="NCBI Taxonomy" id="1776384"/>
    <lineage>
        <taxon>Bacteria</taxon>
        <taxon>Bacillati</taxon>
        <taxon>Bacillota</taxon>
        <taxon>Clostridia</taxon>
        <taxon>Peptostreptococcales</taxon>
        <taxon>Anaerovoracaceae</taxon>
        <taxon>Emergencia</taxon>
    </lineage>
</organism>
<gene>
    <name evidence="9" type="ORF">DW099_00190</name>
</gene>
<sequence>MDLLNILNGYIWSMPQIVLLLGTGLLFTLAMKCTQIRMIPTMIKLLFSGKKSEHGLSSFQAFTLAIAGRVGVGNIAGVATAVCMGGPGSIFWMWVIAIIGSITTFVECSLSQLHKKVINGEYRGGWMYYIGDRFKFLGAFTAVLFAITMPFTQSSLHSNNIAVAVSNAFGTPKLAVGIAIAVILAAVIFGGAKRIGRVAELVVPVMAVGYIGVALVIIFAHITEVPDAFAAIVKGAFGKDQMIGAAMGSAMIWGTKRALFSSETGLTTATPSAASAEVSHPAKQGLVQTFSIYIDTLFVCTATGLMLVVSGCYNVQDGSGNMLYMGLGEAIEAGPVWVARAMETVMPWGSQFIAIAIFFFGFTSIMNHNYSTVSAVMYFFQKKNFPKWAEYLVHMCFIGGVIFGATMSLDASWALGDVLLGSATWINYIFLLASAGVAIKLLKDFEEQKRQGLDPVFDPDKFEGVRGFDFDMGIWRTIRDKYKSGDLKN</sequence>
<evidence type="ECO:0000313" key="9">
    <source>
        <dbReference type="EMBL" id="RHJ89032.1"/>
    </source>
</evidence>
<evidence type="ECO:0000313" key="10">
    <source>
        <dbReference type="Proteomes" id="UP000284841"/>
    </source>
</evidence>
<evidence type="ECO:0000256" key="6">
    <source>
        <dbReference type="ARBA" id="ARBA00022989"/>
    </source>
</evidence>
<dbReference type="AlphaFoldDB" id="A0A415E5I1"/>
<dbReference type="STRING" id="1776384.GCA_900086585_02260"/>
<feature type="transmembrane region" description="Helical" evidence="8">
    <location>
        <begin position="425"/>
        <end position="442"/>
    </location>
</feature>
<reference evidence="9 10" key="1">
    <citation type="submission" date="2018-08" db="EMBL/GenBank/DDBJ databases">
        <title>A genome reference for cultivated species of the human gut microbiota.</title>
        <authorList>
            <person name="Zou Y."/>
            <person name="Xue W."/>
            <person name="Luo G."/>
        </authorList>
    </citation>
    <scope>NUCLEOTIDE SEQUENCE [LARGE SCALE GENOMIC DNA]</scope>
    <source>
        <strain evidence="9 10">AM07-24</strain>
    </source>
</reference>
<evidence type="ECO:0000256" key="2">
    <source>
        <dbReference type="ARBA" id="ARBA00009261"/>
    </source>
</evidence>
<feature type="transmembrane region" description="Helical" evidence="8">
    <location>
        <begin position="172"/>
        <end position="189"/>
    </location>
</feature>